<dbReference type="CDD" id="cd00038">
    <property type="entry name" value="CAP_ED"/>
    <property type="match status" value="1"/>
</dbReference>
<dbReference type="InterPro" id="IPR012318">
    <property type="entry name" value="HTH_CRP"/>
</dbReference>
<dbReference type="EMBL" id="JAZGJU010000026">
    <property type="protein sequence ID" value="MEE6128327.1"/>
    <property type="molecule type" value="Genomic_DNA"/>
</dbReference>
<evidence type="ECO:0000256" key="2">
    <source>
        <dbReference type="ARBA" id="ARBA00023125"/>
    </source>
</evidence>
<dbReference type="InterPro" id="IPR014710">
    <property type="entry name" value="RmlC-like_jellyroll"/>
</dbReference>
<feature type="domain" description="Cyclic nucleotide-binding" evidence="4">
    <location>
        <begin position="21"/>
        <end position="107"/>
    </location>
</feature>
<evidence type="ECO:0000259" key="4">
    <source>
        <dbReference type="PROSITE" id="PS50042"/>
    </source>
</evidence>
<dbReference type="SUPFAM" id="SSF51206">
    <property type="entry name" value="cAMP-binding domain-like"/>
    <property type="match status" value="1"/>
</dbReference>
<dbReference type="InterPro" id="IPR050397">
    <property type="entry name" value="Env_Response_Regulators"/>
</dbReference>
<dbReference type="Gene3D" id="2.60.120.10">
    <property type="entry name" value="Jelly Rolls"/>
    <property type="match status" value="1"/>
</dbReference>
<evidence type="ECO:0000259" key="5">
    <source>
        <dbReference type="PROSITE" id="PS51063"/>
    </source>
</evidence>
<dbReference type="SMART" id="SM00100">
    <property type="entry name" value="cNMP"/>
    <property type="match status" value="1"/>
</dbReference>
<feature type="domain" description="HTH crp-type" evidence="5">
    <location>
        <begin position="138"/>
        <end position="205"/>
    </location>
</feature>
<accession>A0ABU7R0I5</accession>
<dbReference type="CDD" id="cd00092">
    <property type="entry name" value="HTH_CRP"/>
    <property type="match status" value="1"/>
</dbReference>
<keyword evidence="3" id="KW-0804">Transcription</keyword>
<sequence>MKKTISCMNIDAQILYSFGGETVVYKPKEFIFKEGEHSQYYFQIISGKVKLNTFTENGKEFIHNILGKNQSFGDPLLFIEKLYPTNAVSLQATEVIRMPKNNFIEMLKSHPDLSLEMNMCLSQRLYYNSLMVRNMASADPIQRLKGLLDYLKSYHDGDCQQCFPIELTRQQIADLTGLRVETVIRTIKKMVSNEIIKLEGRRILY</sequence>
<dbReference type="PROSITE" id="PS51063">
    <property type="entry name" value="HTH_CRP_2"/>
    <property type="match status" value="1"/>
</dbReference>
<evidence type="ECO:0000256" key="1">
    <source>
        <dbReference type="ARBA" id="ARBA00023015"/>
    </source>
</evidence>
<evidence type="ECO:0000256" key="3">
    <source>
        <dbReference type="ARBA" id="ARBA00023163"/>
    </source>
</evidence>
<evidence type="ECO:0000313" key="7">
    <source>
        <dbReference type="Proteomes" id="UP001350005"/>
    </source>
</evidence>
<dbReference type="Pfam" id="PF13545">
    <property type="entry name" value="HTH_Crp_2"/>
    <property type="match status" value="1"/>
</dbReference>
<comment type="caution">
    <text evidence="6">The sequence shown here is derived from an EMBL/GenBank/DDBJ whole genome shotgun (WGS) entry which is preliminary data.</text>
</comment>
<reference evidence="6 7" key="1">
    <citation type="submission" date="2024-01" db="EMBL/GenBank/DDBJ databases">
        <title>Whole genome of Chryseobacterium arthrosphaerae NNCa 2741.</title>
        <authorList>
            <person name="Boriskina E.V."/>
            <person name="Gordinskaya N.A."/>
            <person name="Kropotov V.S."/>
            <person name="Alekseeva A.E."/>
            <person name="Makhova M.A."/>
            <person name="Kryazhev D.V."/>
            <person name="Shkurkina I.S."/>
        </authorList>
    </citation>
    <scope>NUCLEOTIDE SEQUENCE [LARGE SCALE GENOMIC DNA]</scope>
    <source>
        <strain evidence="6 7">NNCa 2741</strain>
    </source>
</reference>
<dbReference type="InterPro" id="IPR000595">
    <property type="entry name" value="cNMP-bd_dom"/>
</dbReference>
<dbReference type="InterPro" id="IPR018490">
    <property type="entry name" value="cNMP-bd_dom_sf"/>
</dbReference>
<dbReference type="SMART" id="SM00419">
    <property type="entry name" value="HTH_CRP"/>
    <property type="match status" value="1"/>
</dbReference>
<dbReference type="PANTHER" id="PTHR24567:SF26">
    <property type="entry name" value="REGULATORY PROTEIN YEIL"/>
    <property type="match status" value="1"/>
</dbReference>
<dbReference type="Proteomes" id="UP001350005">
    <property type="component" value="Unassembled WGS sequence"/>
</dbReference>
<evidence type="ECO:0000313" key="6">
    <source>
        <dbReference type="EMBL" id="MEE6128327.1"/>
    </source>
</evidence>
<dbReference type="PANTHER" id="PTHR24567">
    <property type="entry name" value="CRP FAMILY TRANSCRIPTIONAL REGULATORY PROTEIN"/>
    <property type="match status" value="1"/>
</dbReference>
<gene>
    <name evidence="6" type="ORF">V2E39_13115</name>
</gene>
<dbReference type="Pfam" id="PF00027">
    <property type="entry name" value="cNMP_binding"/>
    <property type="match status" value="1"/>
</dbReference>
<dbReference type="PROSITE" id="PS50042">
    <property type="entry name" value="CNMP_BINDING_3"/>
    <property type="match status" value="1"/>
</dbReference>
<name>A0ABU7R0I5_9FLAO</name>
<dbReference type="PRINTS" id="PR00034">
    <property type="entry name" value="HTHCRP"/>
</dbReference>
<proteinExistence type="predicted"/>
<protein>
    <submittedName>
        <fullName evidence="6">Crp/Fnr family transcriptional regulator</fullName>
    </submittedName>
</protein>
<keyword evidence="2" id="KW-0238">DNA-binding</keyword>
<organism evidence="6 7">
    <name type="scientific">Chryseobacterium arthrosphaerae</name>
    <dbReference type="NCBI Taxonomy" id="651561"/>
    <lineage>
        <taxon>Bacteria</taxon>
        <taxon>Pseudomonadati</taxon>
        <taxon>Bacteroidota</taxon>
        <taxon>Flavobacteriia</taxon>
        <taxon>Flavobacteriales</taxon>
        <taxon>Weeksellaceae</taxon>
        <taxon>Chryseobacterium group</taxon>
        <taxon>Chryseobacterium</taxon>
    </lineage>
</organism>
<dbReference type="SUPFAM" id="SSF46785">
    <property type="entry name" value="Winged helix' DNA-binding domain"/>
    <property type="match status" value="1"/>
</dbReference>
<dbReference type="RefSeq" id="WP_241309389.1">
    <property type="nucleotide sequence ID" value="NZ_JAKYXE010000001.1"/>
</dbReference>
<dbReference type="InterPro" id="IPR036390">
    <property type="entry name" value="WH_DNA-bd_sf"/>
</dbReference>
<keyword evidence="1" id="KW-0805">Transcription regulation</keyword>
<keyword evidence="7" id="KW-1185">Reference proteome</keyword>